<feature type="region of interest" description="Disordered" evidence="1">
    <location>
        <begin position="113"/>
        <end position="178"/>
    </location>
</feature>
<evidence type="ECO:0000256" key="1">
    <source>
        <dbReference type="SAM" id="MobiDB-lite"/>
    </source>
</evidence>
<accession>A0ABV6U3S0</accession>
<dbReference type="Pfam" id="PF00188">
    <property type="entry name" value="CAP"/>
    <property type="match status" value="1"/>
</dbReference>
<dbReference type="CDD" id="cd05379">
    <property type="entry name" value="CAP_bacterial"/>
    <property type="match status" value="1"/>
</dbReference>
<feature type="signal peptide" evidence="2">
    <location>
        <begin position="1"/>
        <end position="23"/>
    </location>
</feature>
<proteinExistence type="predicted"/>
<dbReference type="PANTHER" id="PTHR31157:SF1">
    <property type="entry name" value="SCP DOMAIN-CONTAINING PROTEIN"/>
    <property type="match status" value="1"/>
</dbReference>
<dbReference type="Gene3D" id="3.40.33.10">
    <property type="entry name" value="CAP"/>
    <property type="match status" value="1"/>
</dbReference>
<gene>
    <name evidence="4" type="ORF">ACFHYQ_09410</name>
</gene>
<feature type="domain" description="SCP" evidence="3">
    <location>
        <begin position="185"/>
        <end position="298"/>
    </location>
</feature>
<name>A0ABV6U3S0_9ACTN</name>
<keyword evidence="5" id="KW-1185">Reference proteome</keyword>
<organism evidence="4 5">
    <name type="scientific">Sphaerimonospora cavernae</name>
    <dbReference type="NCBI Taxonomy" id="1740611"/>
    <lineage>
        <taxon>Bacteria</taxon>
        <taxon>Bacillati</taxon>
        <taxon>Actinomycetota</taxon>
        <taxon>Actinomycetes</taxon>
        <taxon>Streptosporangiales</taxon>
        <taxon>Streptosporangiaceae</taxon>
        <taxon>Sphaerimonospora</taxon>
    </lineage>
</organism>
<dbReference type="SUPFAM" id="SSF55797">
    <property type="entry name" value="PR-1-like"/>
    <property type="match status" value="1"/>
</dbReference>
<evidence type="ECO:0000313" key="5">
    <source>
        <dbReference type="Proteomes" id="UP001589870"/>
    </source>
</evidence>
<protein>
    <submittedName>
        <fullName evidence="4">CAP domain-containing protein</fullName>
    </submittedName>
</protein>
<evidence type="ECO:0000313" key="4">
    <source>
        <dbReference type="EMBL" id="MFC0862510.1"/>
    </source>
</evidence>
<reference evidence="4 5" key="1">
    <citation type="submission" date="2024-09" db="EMBL/GenBank/DDBJ databases">
        <authorList>
            <person name="Sun Q."/>
            <person name="Mori K."/>
        </authorList>
    </citation>
    <scope>NUCLEOTIDE SEQUENCE [LARGE SCALE GENOMIC DNA]</scope>
    <source>
        <strain evidence="4 5">TBRC 1851</strain>
    </source>
</reference>
<keyword evidence="2" id="KW-0732">Signal</keyword>
<comment type="caution">
    <text evidence="4">The sequence shown here is derived from an EMBL/GenBank/DDBJ whole genome shotgun (WGS) entry which is preliminary data.</text>
</comment>
<evidence type="ECO:0000259" key="3">
    <source>
        <dbReference type="Pfam" id="PF00188"/>
    </source>
</evidence>
<feature type="chain" id="PRO_5045297322" evidence="2">
    <location>
        <begin position="24"/>
        <end position="301"/>
    </location>
</feature>
<evidence type="ECO:0000256" key="2">
    <source>
        <dbReference type="SAM" id="SignalP"/>
    </source>
</evidence>
<dbReference type="InterPro" id="IPR014044">
    <property type="entry name" value="CAP_dom"/>
</dbReference>
<feature type="compositionally biased region" description="Gly residues" evidence="1">
    <location>
        <begin position="140"/>
        <end position="174"/>
    </location>
</feature>
<dbReference type="InterPro" id="IPR035940">
    <property type="entry name" value="CAP_sf"/>
</dbReference>
<sequence>MNRALGAALCLGSLTVISLPVGAAQATTEHLGCRVAAAKPYVTESGKISAAGYRIGCTGPAKVRVRLWKAVTGPDRAVKSGAKVTESGRLTLTVRCANGVFYTTVTDFRGNTSRSRATRVNCASTPPNENGGASTSSGSTGSGSTGGTQNGGTTNGGSTGSGPAGSGPTTGPGDVGTDLENEVVRLTNVERAKVGCGPLTHDAKLHTAAYGHSADMSAKNYFSHTSQDGSSFADRIRATGYSYTAIAENIAKGYQTPEAVVQGWMNSSGHRTNMLNCNYTDIGVGYAKTGGPYWTQDFGKH</sequence>
<dbReference type="PANTHER" id="PTHR31157">
    <property type="entry name" value="SCP DOMAIN-CONTAINING PROTEIN"/>
    <property type="match status" value="1"/>
</dbReference>
<feature type="compositionally biased region" description="Low complexity" evidence="1">
    <location>
        <begin position="130"/>
        <end position="139"/>
    </location>
</feature>
<dbReference type="EMBL" id="JBHMQT010000014">
    <property type="protein sequence ID" value="MFC0862510.1"/>
    <property type="molecule type" value="Genomic_DNA"/>
</dbReference>
<dbReference type="Proteomes" id="UP001589870">
    <property type="component" value="Unassembled WGS sequence"/>
</dbReference>
<dbReference type="RefSeq" id="WP_394300713.1">
    <property type="nucleotide sequence ID" value="NZ_JBHMQT010000014.1"/>
</dbReference>